<dbReference type="AlphaFoldDB" id="A0AA37V6F2"/>
<evidence type="ECO:0000313" key="1">
    <source>
        <dbReference type="EMBL" id="GLC25241.1"/>
    </source>
</evidence>
<comment type="caution">
    <text evidence="1">The sequence shown here is derived from an EMBL/GenBank/DDBJ whole genome shotgun (WGS) entry which is preliminary data.</text>
</comment>
<reference evidence="1" key="1">
    <citation type="submission" date="2022-08" db="EMBL/GenBank/DDBJ databases">
        <title>Draft genome sequencing of Roseisolibacter agri AW1220.</title>
        <authorList>
            <person name="Tobiishi Y."/>
            <person name="Tonouchi A."/>
        </authorList>
    </citation>
    <scope>NUCLEOTIDE SEQUENCE</scope>
    <source>
        <strain evidence="1">AW1220</strain>
    </source>
</reference>
<evidence type="ECO:0000313" key="2">
    <source>
        <dbReference type="Proteomes" id="UP001161325"/>
    </source>
</evidence>
<dbReference type="EMBL" id="BRXS01000002">
    <property type="protein sequence ID" value="GLC25241.1"/>
    <property type="molecule type" value="Genomic_DNA"/>
</dbReference>
<protein>
    <submittedName>
        <fullName evidence="1">Uncharacterized protein</fullName>
    </submittedName>
</protein>
<gene>
    <name evidence="1" type="ORF">rosag_17540</name>
</gene>
<organism evidence="1 2">
    <name type="scientific">Roseisolibacter agri</name>
    <dbReference type="NCBI Taxonomy" id="2014610"/>
    <lineage>
        <taxon>Bacteria</taxon>
        <taxon>Pseudomonadati</taxon>
        <taxon>Gemmatimonadota</taxon>
        <taxon>Gemmatimonadia</taxon>
        <taxon>Gemmatimonadales</taxon>
        <taxon>Gemmatimonadaceae</taxon>
        <taxon>Roseisolibacter</taxon>
    </lineage>
</organism>
<dbReference type="RefSeq" id="WP_284349687.1">
    <property type="nucleotide sequence ID" value="NZ_BRXS01000002.1"/>
</dbReference>
<name>A0AA37V6F2_9BACT</name>
<accession>A0AA37V6F2</accession>
<proteinExistence type="predicted"/>
<sequence length="147" mass="15494">MTTASNARPTHTRSHAFRWELASSDATAAARCATFLDRLERLSHDEWLAIGRRAATPARDATDAADALDAAVAAHRLGVTAWLVRDVVHTAAHLASGARSGDGSGGATWVAARDAAVRAALAQLVRARLARAQHAALLAPFTRLTRA</sequence>
<dbReference type="Proteomes" id="UP001161325">
    <property type="component" value="Unassembled WGS sequence"/>
</dbReference>
<keyword evidence="2" id="KW-1185">Reference proteome</keyword>